<gene>
    <name evidence="12" type="ORF">BEWA_045230</name>
</gene>
<dbReference type="AlphaFoldDB" id="L1LA11"/>
<comment type="function">
    <text evidence="8">Acts as a component of the translation initiation factor 2B (eIF2B) complex, which catalyzes the exchange of GDP for GTP on the eukaryotic initiation factor 2 (eIF2) complex gamma subunit. Its guanine nucleotide exchange factor activity is repressed when bound to eIF2 complex phosphorylated on the alpha subunit, thereby limiting the amount of methionyl-initiator methionine tRNA available to the ribosome and consequently global translation is repressed.</text>
</comment>
<evidence type="ECO:0000256" key="6">
    <source>
        <dbReference type="ARBA" id="ARBA00044196"/>
    </source>
</evidence>
<comment type="similarity">
    <text evidence="2">Belongs to the eIF-2B gamma/epsilon subunits family.</text>
</comment>
<evidence type="ECO:0000256" key="7">
    <source>
        <dbReference type="ARBA" id="ARBA00044229"/>
    </source>
</evidence>
<dbReference type="GO" id="GO:0005829">
    <property type="term" value="C:cytosol"/>
    <property type="evidence" value="ECO:0007669"/>
    <property type="project" value="UniProtKB-SubCell"/>
</dbReference>
<dbReference type="eggNOG" id="KOG1462">
    <property type="taxonomic scope" value="Eukaryota"/>
</dbReference>
<organism evidence="12 13">
    <name type="scientific">Theileria equi strain WA</name>
    <dbReference type="NCBI Taxonomy" id="1537102"/>
    <lineage>
        <taxon>Eukaryota</taxon>
        <taxon>Sar</taxon>
        <taxon>Alveolata</taxon>
        <taxon>Apicomplexa</taxon>
        <taxon>Aconoidasida</taxon>
        <taxon>Piroplasmida</taxon>
        <taxon>Theileriidae</taxon>
        <taxon>Theileria</taxon>
    </lineage>
</organism>
<evidence type="ECO:0000256" key="1">
    <source>
        <dbReference type="ARBA" id="ARBA00004514"/>
    </source>
</evidence>
<reference evidence="12 13" key="1">
    <citation type="journal article" date="2012" name="BMC Genomics">
        <title>Comparative genomic analysis and phylogenetic position of Theileria equi.</title>
        <authorList>
            <person name="Kappmeyer L.S."/>
            <person name="Thiagarajan M."/>
            <person name="Herndon D.R."/>
            <person name="Ramsay J.D."/>
            <person name="Caler E."/>
            <person name="Djikeng A."/>
            <person name="Gillespie J.J."/>
            <person name="Lau A.O."/>
            <person name="Roalson E.H."/>
            <person name="Silva J.C."/>
            <person name="Silva M.G."/>
            <person name="Suarez C.E."/>
            <person name="Ueti M.W."/>
            <person name="Nene V.M."/>
            <person name="Mealey R.H."/>
            <person name="Knowles D.P."/>
            <person name="Brayton K.A."/>
        </authorList>
    </citation>
    <scope>NUCLEOTIDE SEQUENCE [LARGE SCALE GENOMIC DNA]</scope>
    <source>
        <strain evidence="12 13">WA</strain>
    </source>
</reference>
<keyword evidence="4" id="KW-0396">Initiation factor</keyword>
<dbReference type="PANTHER" id="PTHR45989">
    <property type="entry name" value="TRANSLATION INITIATION FACTOR EIF-2B SUBUNIT GAMMA"/>
    <property type="match status" value="1"/>
</dbReference>
<dbReference type="InterPro" id="IPR051960">
    <property type="entry name" value="eIF2B_gamma"/>
</dbReference>
<evidence type="ECO:0000256" key="5">
    <source>
        <dbReference type="ARBA" id="ARBA00022917"/>
    </source>
</evidence>
<evidence type="ECO:0000259" key="11">
    <source>
        <dbReference type="Pfam" id="PF25087"/>
    </source>
</evidence>
<accession>L1LA11</accession>
<dbReference type="STRING" id="1537102.L1LA11"/>
<dbReference type="InterPro" id="IPR005835">
    <property type="entry name" value="NTP_transferase_dom"/>
</dbReference>
<keyword evidence="13" id="KW-1185">Reference proteome</keyword>
<proteinExistence type="inferred from homology"/>
<sequence length="435" mass="48422">MNDSSSCCDIPVFILAGGESDNFSKLGSTLIKALLKIGTKTLLQNTIDNLVVSGFKDLRIITNDELSASIQDHVITCSKDWESYNPSIEVHGISFCDHQGTTDAVRAFAKSTDTPFMVVPCDFYGKFDFKAVAREHFRSKRLCTIALVESEKKTVDNQLALGGCEVETWDYKYRVISTLDESKGQIVGISQAISVESGEKHEIFKWHSLKHQHCVILRNLVDVHIYVFSNDIFKMFGVYKNSSIRLDVIPFIVKMQETPVLKVCIDSGDLPGQTDEIYDKQWKRHELDNDFDDTRVFYFIGSGDSFKISRVNSIDAFYLANMRECTSKSASASGSKITKAKNTISGENPNVDSTASIKNCVFGDNVQIGANAKVTNCVVMDGCKLEGEVTLDRSVIGKSVTVGEKSKLKNVVVLSDYVIPKETLIDRDYLPPFIE</sequence>
<keyword evidence="5" id="KW-0648">Protein biosynthesis</keyword>
<comment type="caution">
    <text evidence="12">The sequence shown here is derived from an EMBL/GenBank/DDBJ whole genome shotgun (WGS) entry which is preliminary data.</text>
</comment>
<comment type="subunit">
    <text evidence="9">Component of the translation initiation factor 2B (eIF2B) complex which is a heterodecamer of two sets of five different subunits: alpha, beta, gamma, delta and epsilon. Subunits alpha, beta and delta comprise a regulatory subcomplex and subunits epsilon and gamma comprise a catalytic subcomplex. Within the complex, the hexameric regulatory complex resides at the center, with the two heterodimeric catalytic subcomplexes bound on opposite sides.</text>
</comment>
<feature type="domain" description="Mannose-1-phosphate guanyltransferase C-terminal" evidence="11">
    <location>
        <begin position="342"/>
        <end position="423"/>
    </location>
</feature>
<dbReference type="PANTHER" id="PTHR45989:SF1">
    <property type="entry name" value="TRANSLATION INITIATION FACTOR EIF-2B SUBUNIT GAMMA"/>
    <property type="match status" value="1"/>
</dbReference>
<evidence type="ECO:0000259" key="10">
    <source>
        <dbReference type="Pfam" id="PF00483"/>
    </source>
</evidence>
<dbReference type="OrthoDB" id="285674at2759"/>
<evidence type="ECO:0000313" key="13">
    <source>
        <dbReference type="Proteomes" id="UP000031512"/>
    </source>
</evidence>
<dbReference type="GO" id="GO:0002183">
    <property type="term" value="P:cytoplasmic translational initiation"/>
    <property type="evidence" value="ECO:0007669"/>
    <property type="project" value="TreeGrafter"/>
</dbReference>
<evidence type="ECO:0000256" key="9">
    <source>
        <dbReference type="ARBA" id="ARBA00046432"/>
    </source>
</evidence>
<dbReference type="Pfam" id="PF00483">
    <property type="entry name" value="NTP_transferase"/>
    <property type="match status" value="1"/>
</dbReference>
<dbReference type="InterPro" id="IPR056729">
    <property type="entry name" value="GMPPB_C"/>
</dbReference>
<evidence type="ECO:0000256" key="2">
    <source>
        <dbReference type="ARBA" id="ARBA00007878"/>
    </source>
</evidence>
<keyword evidence="3" id="KW-0963">Cytoplasm</keyword>
<evidence type="ECO:0000256" key="4">
    <source>
        <dbReference type="ARBA" id="ARBA00022540"/>
    </source>
</evidence>
<dbReference type="GO" id="GO:0005851">
    <property type="term" value="C:eukaryotic translation initiation factor 2B complex"/>
    <property type="evidence" value="ECO:0007669"/>
    <property type="project" value="TreeGrafter"/>
</dbReference>
<dbReference type="KEGG" id="beq:BEWA_045230"/>
<dbReference type="RefSeq" id="XP_004831512.1">
    <property type="nucleotide sequence ID" value="XM_004831455.1"/>
</dbReference>
<dbReference type="EMBL" id="ACOU01000007">
    <property type="protein sequence ID" value="EKX72060.1"/>
    <property type="molecule type" value="Genomic_DNA"/>
</dbReference>
<dbReference type="GO" id="GO:0003743">
    <property type="term" value="F:translation initiation factor activity"/>
    <property type="evidence" value="ECO:0007669"/>
    <property type="project" value="UniProtKB-KW"/>
</dbReference>
<dbReference type="Gene3D" id="3.90.550.10">
    <property type="entry name" value="Spore Coat Polysaccharide Biosynthesis Protein SpsA, Chain A"/>
    <property type="match status" value="1"/>
</dbReference>
<comment type="subcellular location">
    <subcellularLocation>
        <location evidence="1">Cytoplasm</location>
        <location evidence="1">Cytosol</location>
    </subcellularLocation>
</comment>
<dbReference type="Gene3D" id="2.160.10.10">
    <property type="entry name" value="Hexapeptide repeat proteins"/>
    <property type="match status" value="1"/>
</dbReference>
<dbReference type="GeneID" id="15804966"/>
<protein>
    <recommendedName>
        <fullName evidence="6">Translation initiation factor eIF2B subunit gamma</fullName>
    </recommendedName>
    <alternativeName>
        <fullName evidence="7">eIF2B GDP-GTP exchange factor subunit gamma</fullName>
    </alternativeName>
</protein>
<dbReference type="InterPro" id="IPR029044">
    <property type="entry name" value="Nucleotide-diphossugar_trans"/>
</dbReference>
<dbReference type="SUPFAM" id="SSF53448">
    <property type="entry name" value="Nucleotide-diphospho-sugar transferases"/>
    <property type="match status" value="1"/>
</dbReference>
<feature type="domain" description="Nucleotidyl transferase" evidence="10">
    <location>
        <begin position="14"/>
        <end position="153"/>
    </location>
</feature>
<name>L1LA11_THEEQ</name>
<dbReference type="VEuPathDB" id="PiroplasmaDB:BEWA_045230"/>
<evidence type="ECO:0000313" key="12">
    <source>
        <dbReference type="EMBL" id="EKX72060.1"/>
    </source>
</evidence>
<evidence type="ECO:0000256" key="8">
    <source>
        <dbReference type="ARBA" id="ARBA00045373"/>
    </source>
</evidence>
<evidence type="ECO:0000256" key="3">
    <source>
        <dbReference type="ARBA" id="ARBA00022490"/>
    </source>
</evidence>
<dbReference type="Pfam" id="PF25087">
    <property type="entry name" value="GMPPB_C"/>
    <property type="match status" value="1"/>
</dbReference>
<dbReference type="GO" id="GO:0005085">
    <property type="term" value="F:guanyl-nucleotide exchange factor activity"/>
    <property type="evidence" value="ECO:0007669"/>
    <property type="project" value="TreeGrafter"/>
</dbReference>
<dbReference type="Proteomes" id="UP000031512">
    <property type="component" value="Unassembled WGS sequence"/>
</dbReference>